<name>A0ABN0ZP77_9ACTN</name>
<dbReference type="EMBL" id="BAAABY010000011">
    <property type="protein sequence ID" value="GAA0454406.1"/>
    <property type="molecule type" value="Genomic_DNA"/>
</dbReference>
<dbReference type="Proteomes" id="UP001500909">
    <property type="component" value="Unassembled WGS sequence"/>
</dbReference>
<sequence length="116" mass="13326">MSTDSHRSNTYEVDDYVLYRDGNRFWANQPDHTFPCRVVKVWSTGHGLRYDLRRLSDWFPISKADPAYMRLLPAADAMRDIDVAALEESTALTPAAIAWVRQHYPHGLPEQLPAQP</sequence>
<accession>A0ABN0ZP77</accession>
<dbReference type="RefSeq" id="WP_346094388.1">
    <property type="nucleotide sequence ID" value="NZ_BAAABY010000011.1"/>
</dbReference>
<evidence type="ECO:0000313" key="2">
    <source>
        <dbReference type="Proteomes" id="UP001500909"/>
    </source>
</evidence>
<keyword evidence="2" id="KW-1185">Reference proteome</keyword>
<proteinExistence type="predicted"/>
<evidence type="ECO:0000313" key="1">
    <source>
        <dbReference type="EMBL" id="GAA0454406.1"/>
    </source>
</evidence>
<comment type="caution">
    <text evidence="1">The sequence shown here is derived from an EMBL/GenBank/DDBJ whole genome shotgun (WGS) entry which is preliminary data.</text>
</comment>
<organism evidence="1 2">
    <name type="scientific">Streptomyces olivaceiscleroticus</name>
    <dbReference type="NCBI Taxonomy" id="68245"/>
    <lineage>
        <taxon>Bacteria</taxon>
        <taxon>Bacillati</taxon>
        <taxon>Actinomycetota</taxon>
        <taxon>Actinomycetes</taxon>
        <taxon>Kitasatosporales</taxon>
        <taxon>Streptomycetaceae</taxon>
        <taxon>Streptomyces</taxon>
    </lineage>
</organism>
<reference evidence="1 2" key="1">
    <citation type="journal article" date="2019" name="Int. J. Syst. Evol. Microbiol.">
        <title>The Global Catalogue of Microorganisms (GCM) 10K type strain sequencing project: providing services to taxonomists for standard genome sequencing and annotation.</title>
        <authorList>
            <consortium name="The Broad Institute Genomics Platform"/>
            <consortium name="The Broad Institute Genome Sequencing Center for Infectious Disease"/>
            <person name="Wu L."/>
            <person name="Ma J."/>
        </authorList>
    </citation>
    <scope>NUCLEOTIDE SEQUENCE [LARGE SCALE GENOMIC DNA]</scope>
    <source>
        <strain evidence="1 2">JCM 4805</strain>
    </source>
</reference>
<protein>
    <submittedName>
        <fullName evidence="1">Uncharacterized protein</fullName>
    </submittedName>
</protein>
<gene>
    <name evidence="1" type="ORF">GCM10010361_18090</name>
</gene>